<evidence type="ECO:0000313" key="1">
    <source>
        <dbReference type="EMBL" id="MPM41579.1"/>
    </source>
</evidence>
<accession>A0A644ZL15</accession>
<dbReference type="EMBL" id="VSSQ01009422">
    <property type="protein sequence ID" value="MPM41579.1"/>
    <property type="molecule type" value="Genomic_DNA"/>
</dbReference>
<gene>
    <name evidence="1" type="ORF">SDC9_88234</name>
</gene>
<comment type="caution">
    <text evidence="1">The sequence shown here is derived from an EMBL/GenBank/DDBJ whole genome shotgun (WGS) entry which is preliminary data.</text>
</comment>
<reference evidence="1" key="1">
    <citation type="submission" date="2019-08" db="EMBL/GenBank/DDBJ databases">
        <authorList>
            <person name="Kucharzyk K."/>
            <person name="Murdoch R.W."/>
            <person name="Higgins S."/>
            <person name="Loffler F."/>
        </authorList>
    </citation>
    <scope>NUCLEOTIDE SEQUENCE</scope>
</reference>
<name>A0A644ZL15_9ZZZZ</name>
<dbReference type="AlphaFoldDB" id="A0A644ZL15"/>
<organism evidence="1">
    <name type="scientific">bioreactor metagenome</name>
    <dbReference type="NCBI Taxonomy" id="1076179"/>
    <lineage>
        <taxon>unclassified sequences</taxon>
        <taxon>metagenomes</taxon>
        <taxon>ecological metagenomes</taxon>
    </lineage>
</organism>
<protein>
    <submittedName>
        <fullName evidence="1">Uncharacterized protein</fullName>
    </submittedName>
</protein>
<sequence length="74" mass="8171">MEGLVDLSGVMATTAQLPEVLIGLALNEGLKVCIPREEFLTQIRRTLGLQGLELPVNHGCKFLQEQAFCILFKD</sequence>
<proteinExistence type="predicted"/>